<dbReference type="PANTHER" id="PTHR27002">
    <property type="entry name" value="RECEPTOR-LIKE SERINE/THREONINE-PROTEIN KINASE SD1-8"/>
    <property type="match status" value="1"/>
</dbReference>
<evidence type="ECO:0000256" key="3">
    <source>
        <dbReference type="ARBA" id="ARBA00022741"/>
    </source>
</evidence>
<dbReference type="EMBL" id="JAATIQ010000618">
    <property type="protein sequence ID" value="KAF4349830.1"/>
    <property type="molecule type" value="Genomic_DNA"/>
</dbReference>
<comment type="caution">
    <text evidence="7">The sequence shown here is derived from an EMBL/GenBank/DDBJ whole genome shotgun (WGS) entry which is preliminary data.</text>
</comment>
<evidence type="ECO:0000313" key="7">
    <source>
        <dbReference type="EMBL" id="KAF4349830.1"/>
    </source>
</evidence>
<keyword evidence="8" id="KW-1185">Reference proteome</keyword>
<protein>
    <submittedName>
        <fullName evidence="7">Uncharacterized protein</fullName>
    </submittedName>
</protein>
<dbReference type="GO" id="GO:0005886">
    <property type="term" value="C:plasma membrane"/>
    <property type="evidence" value="ECO:0007669"/>
    <property type="project" value="TreeGrafter"/>
</dbReference>
<dbReference type="Proteomes" id="UP000583929">
    <property type="component" value="Unassembled WGS sequence"/>
</dbReference>
<feature type="compositionally biased region" description="Polar residues" evidence="6">
    <location>
        <begin position="117"/>
        <end position="127"/>
    </location>
</feature>
<dbReference type="AlphaFoldDB" id="A0A7J6DVU1"/>
<gene>
    <name evidence="7" type="ORF">G4B88_026708</name>
</gene>
<keyword evidence="2" id="KW-0808">Transferase</keyword>
<keyword evidence="3" id="KW-0547">Nucleotide-binding</keyword>
<reference evidence="7 8" key="1">
    <citation type="journal article" date="2020" name="bioRxiv">
        <title>Sequence and annotation of 42 cannabis genomes reveals extensive copy number variation in cannabinoid synthesis and pathogen resistance genes.</title>
        <authorList>
            <person name="Mckernan K.J."/>
            <person name="Helbert Y."/>
            <person name="Kane L.T."/>
            <person name="Ebling H."/>
            <person name="Zhang L."/>
            <person name="Liu B."/>
            <person name="Eaton Z."/>
            <person name="Mclaughlin S."/>
            <person name="Kingan S."/>
            <person name="Baybayan P."/>
            <person name="Concepcion G."/>
            <person name="Jordan M."/>
            <person name="Riva A."/>
            <person name="Barbazuk W."/>
            <person name="Harkins T."/>
        </authorList>
    </citation>
    <scope>NUCLEOTIDE SEQUENCE [LARGE SCALE GENOMIC DNA]</scope>
    <source>
        <strain evidence="8">cv. Jamaican Lion 4</strain>
        <tissue evidence="7">Leaf</tissue>
    </source>
</reference>
<dbReference type="GO" id="GO:0042742">
    <property type="term" value="P:defense response to bacterium"/>
    <property type="evidence" value="ECO:0007669"/>
    <property type="project" value="TreeGrafter"/>
</dbReference>
<dbReference type="GO" id="GO:0004674">
    <property type="term" value="F:protein serine/threonine kinase activity"/>
    <property type="evidence" value="ECO:0007669"/>
    <property type="project" value="UniProtKB-KW"/>
</dbReference>
<sequence length="127" mass="14751">MKLVKRLIGNMGKVADEQFKNEVILMTKLQHRKNSGNIEEKKHMLERRDFLEIVGSNKKKFLLKNEVIRCIHTRLLCVQENHVHRPTMATIVLMLNSYSAVFPPPQQQATHSHHNRTQSGTTTTRLI</sequence>
<organism evidence="7 8">
    <name type="scientific">Cannabis sativa</name>
    <name type="common">Hemp</name>
    <name type="synonym">Marijuana</name>
    <dbReference type="NCBI Taxonomy" id="3483"/>
    <lineage>
        <taxon>Eukaryota</taxon>
        <taxon>Viridiplantae</taxon>
        <taxon>Streptophyta</taxon>
        <taxon>Embryophyta</taxon>
        <taxon>Tracheophyta</taxon>
        <taxon>Spermatophyta</taxon>
        <taxon>Magnoliopsida</taxon>
        <taxon>eudicotyledons</taxon>
        <taxon>Gunneridae</taxon>
        <taxon>Pentapetalae</taxon>
        <taxon>rosids</taxon>
        <taxon>fabids</taxon>
        <taxon>Rosales</taxon>
        <taxon>Cannabaceae</taxon>
        <taxon>Cannabis</taxon>
    </lineage>
</organism>
<evidence type="ECO:0000256" key="1">
    <source>
        <dbReference type="ARBA" id="ARBA00022527"/>
    </source>
</evidence>
<accession>A0A7J6DVU1</accession>
<keyword evidence="5" id="KW-0067">ATP-binding</keyword>
<evidence type="ECO:0000256" key="4">
    <source>
        <dbReference type="ARBA" id="ARBA00022777"/>
    </source>
</evidence>
<feature type="region of interest" description="Disordered" evidence="6">
    <location>
        <begin position="104"/>
        <end position="127"/>
    </location>
</feature>
<evidence type="ECO:0000256" key="6">
    <source>
        <dbReference type="SAM" id="MobiDB-lite"/>
    </source>
</evidence>
<name>A0A7J6DVU1_CANSA</name>
<dbReference type="PANTHER" id="PTHR27002:SF1050">
    <property type="entry name" value="CYSTEINE-RICH RECEPTOR-LIKE PROTEIN KINASE 5"/>
    <property type="match status" value="1"/>
</dbReference>
<keyword evidence="1" id="KW-0723">Serine/threonine-protein kinase</keyword>
<dbReference type="GO" id="GO:0005524">
    <property type="term" value="F:ATP binding"/>
    <property type="evidence" value="ECO:0007669"/>
    <property type="project" value="UniProtKB-KW"/>
</dbReference>
<evidence type="ECO:0000256" key="5">
    <source>
        <dbReference type="ARBA" id="ARBA00022840"/>
    </source>
</evidence>
<keyword evidence="4" id="KW-0418">Kinase</keyword>
<proteinExistence type="predicted"/>
<evidence type="ECO:0000313" key="8">
    <source>
        <dbReference type="Proteomes" id="UP000583929"/>
    </source>
</evidence>
<evidence type="ECO:0000256" key="2">
    <source>
        <dbReference type="ARBA" id="ARBA00022679"/>
    </source>
</evidence>